<dbReference type="Gene3D" id="3.80.30.20">
    <property type="entry name" value="tm_1862 like domain"/>
    <property type="match status" value="1"/>
</dbReference>
<evidence type="ECO:0000313" key="12">
    <source>
        <dbReference type="EMBL" id="KKW66950.1"/>
    </source>
</evidence>
<dbReference type="Pfam" id="PF04055">
    <property type="entry name" value="Radical_SAM"/>
    <property type="match status" value="1"/>
</dbReference>
<evidence type="ECO:0000256" key="3">
    <source>
        <dbReference type="ARBA" id="ARBA00022679"/>
    </source>
</evidence>
<evidence type="ECO:0000256" key="5">
    <source>
        <dbReference type="ARBA" id="ARBA00022723"/>
    </source>
</evidence>
<dbReference type="InterPro" id="IPR005839">
    <property type="entry name" value="Methylthiotransferase"/>
</dbReference>
<dbReference type="InterPro" id="IPR038135">
    <property type="entry name" value="Methylthiotransferase_N_sf"/>
</dbReference>
<evidence type="ECO:0000256" key="1">
    <source>
        <dbReference type="ARBA" id="ARBA00022485"/>
    </source>
</evidence>
<dbReference type="SFLD" id="SFLDG01061">
    <property type="entry name" value="methylthiotransferase"/>
    <property type="match status" value="1"/>
</dbReference>
<dbReference type="HAMAP" id="MF_01865">
    <property type="entry name" value="MTTase_RimO"/>
    <property type="match status" value="1"/>
</dbReference>
<comment type="caution">
    <text evidence="12">The sequence shown here is derived from an EMBL/GenBank/DDBJ whole genome shotgun (WGS) entry which is preliminary data.</text>
</comment>
<dbReference type="CDD" id="cd01335">
    <property type="entry name" value="Radical_SAM"/>
    <property type="match status" value="1"/>
</dbReference>
<name>A0A0U1PWT6_9BURK</name>
<dbReference type="OrthoDB" id="9805215at2"/>
<dbReference type="InterPro" id="IPR023404">
    <property type="entry name" value="rSAM_horseshoe"/>
</dbReference>
<dbReference type="InterPro" id="IPR002792">
    <property type="entry name" value="TRAM_dom"/>
</dbReference>
<dbReference type="SUPFAM" id="SSF102114">
    <property type="entry name" value="Radical SAM enzymes"/>
    <property type="match status" value="1"/>
</dbReference>
<feature type="domain" description="MTTase N-terminal" evidence="10">
    <location>
        <begin position="15"/>
        <end position="130"/>
    </location>
</feature>
<dbReference type="GO" id="GO:0051539">
    <property type="term" value="F:4 iron, 4 sulfur cluster binding"/>
    <property type="evidence" value="ECO:0007669"/>
    <property type="project" value="UniProtKB-UniRule"/>
</dbReference>
<feature type="binding site" evidence="8">
    <location>
        <position position="24"/>
    </location>
    <ligand>
        <name>[4Fe-4S] cluster</name>
        <dbReference type="ChEBI" id="CHEBI:49883"/>
        <label>1</label>
    </ligand>
</feature>
<feature type="binding site" evidence="8">
    <location>
        <position position="60"/>
    </location>
    <ligand>
        <name>[4Fe-4S] cluster</name>
        <dbReference type="ChEBI" id="CHEBI:49883"/>
        <label>1</label>
    </ligand>
</feature>
<keyword evidence="2 8" id="KW-0963">Cytoplasm</keyword>
<dbReference type="SFLD" id="SFLDG01082">
    <property type="entry name" value="B12-binding_domain_containing"/>
    <property type="match status" value="1"/>
</dbReference>
<dbReference type="Gene3D" id="2.40.50.140">
    <property type="entry name" value="Nucleic acid-binding proteins"/>
    <property type="match status" value="1"/>
</dbReference>
<dbReference type="PANTHER" id="PTHR43837:SF1">
    <property type="entry name" value="RIBOSOMAL PROTEIN US12 METHYLTHIOTRANSFERASE RIMO"/>
    <property type="match status" value="1"/>
</dbReference>
<dbReference type="GO" id="GO:0006400">
    <property type="term" value="P:tRNA modification"/>
    <property type="evidence" value="ECO:0007669"/>
    <property type="project" value="InterPro"/>
</dbReference>
<dbReference type="PROSITE" id="PS50926">
    <property type="entry name" value="TRAM"/>
    <property type="match status" value="1"/>
</dbReference>
<dbReference type="GO" id="GO:0035599">
    <property type="term" value="F:aspartic acid methylthiotransferase activity"/>
    <property type="evidence" value="ECO:0007669"/>
    <property type="project" value="TreeGrafter"/>
</dbReference>
<dbReference type="FunFam" id="3.80.30.20:FF:000001">
    <property type="entry name" value="tRNA-2-methylthio-N(6)-dimethylallyladenosine synthase 2"/>
    <property type="match status" value="1"/>
</dbReference>
<evidence type="ECO:0000256" key="4">
    <source>
        <dbReference type="ARBA" id="ARBA00022691"/>
    </source>
</evidence>
<dbReference type="InterPro" id="IPR058240">
    <property type="entry name" value="rSAM_sf"/>
</dbReference>
<dbReference type="Proteomes" id="UP000050580">
    <property type="component" value="Unassembled WGS sequence"/>
</dbReference>
<feature type="domain" description="TRAM" evidence="9">
    <location>
        <begin position="395"/>
        <end position="467"/>
    </location>
</feature>
<comment type="similarity">
    <text evidence="8">Belongs to the methylthiotransferase family. RimO subfamily.</text>
</comment>
<keyword evidence="5 8" id="KW-0479">Metal-binding</keyword>
<feature type="binding site" evidence="8">
    <location>
        <position position="172"/>
    </location>
    <ligand>
        <name>[4Fe-4S] cluster</name>
        <dbReference type="ChEBI" id="CHEBI:49883"/>
        <label>2</label>
        <note>4Fe-4S-S-AdoMet</note>
    </ligand>
</feature>
<evidence type="ECO:0000256" key="2">
    <source>
        <dbReference type="ARBA" id="ARBA00022490"/>
    </source>
</evidence>
<comment type="catalytic activity">
    <reaction evidence="8">
        <text>L-aspartate(89)-[ribosomal protein uS12]-hydrogen + (sulfur carrier)-SH + AH2 + 2 S-adenosyl-L-methionine = 3-methylsulfanyl-L-aspartate(89)-[ribosomal protein uS12]-hydrogen + (sulfur carrier)-H + 5'-deoxyadenosine + L-methionine + A + S-adenosyl-L-homocysteine + 2 H(+)</text>
        <dbReference type="Rhea" id="RHEA:37087"/>
        <dbReference type="Rhea" id="RHEA-COMP:10460"/>
        <dbReference type="Rhea" id="RHEA-COMP:10461"/>
        <dbReference type="Rhea" id="RHEA-COMP:14737"/>
        <dbReference type="Rhea" id="RHEA-COMP:14739"/>
        <dbReference type="ChEBI" id="CHEBI:13193"/>
        <dbReference type="ChEBI" id="CHEBI:15378"/>
        <dbReference type="ChEBI" id="CHEBI:17319"/>
        <dbReference type="ChEBI" id="CHEBI:17499"/>
        <dbReference type="ChEBI" id="CHEBI:29917"/>
        <dbReference type="ChEBI" id="CHEBI:29961"/>
        <dbReference type="ChEBI" id="CHEBI:57844"/>
        <dbReference type="ChEBI" id="CHEBI:57856"/>
        <dbReference type="ChEBI" id="CHEBI:59789"/>
        <dbReference type="ChEBI" id="CHEBI:64428"/>
        <dbReference type="ChEBI" id="CHEBI:73599"/>
        <dbReference type="EC" id="2.8.4.4"/>
    </reaction>
</comment>
<dbReference type="PANTHER" id="PTHR43837">
    <property type="entry name" value="RIBOSOMAL PROTEIN S12 METHYLTHIOTRANSFERASE RIMO"/>
    <property type="match status" value="1"/>
</dbReference>
<dbReference type="EMBL" id="LBNQ01000040">
    <property type="protein sequence ID" value="KKW66950.1"/>
    <property type="molecule type" value="Genomic_DNA"/>
</dbReference>
<evidence type="ECO:0000313" key="13">
    <source>
        <dbReference type="Proteomes" id="UP000050580"/>
    </source>
</evidence>
<accession>A0A0U1PWT6</accession>
<dbReference type="GO" id="GO:0046872">
    <property type="term" value="F:metal ion binding"/>
    <property type="evidence" value="ECO:0007669"/>
    <property type="project" value="UniProtKB-KW"/>
</dbReference>
<evidence type="ECO:0000259" key="9">
    <source>
        <dbReference type="PROSITE" id="PS50926"/>
    </source>
</evidence>
<evidence type="ECO:0000259" key="10">
    <source>
        <dbReference type="PROSITE" id="PS51449"/>
    </source>
</evidence>
<gene>
    <name evidence="8 12" type="primary">rimO</name>
    <name evidence="12" type="ORF">AAV94_12815</name>
</gene>
<dbReference type="NCBIfam" id="TIGR00089">
    <property type="entry name" value="MiaB/RimO family radical SAM methylthiotransferase"/>
    <property type="match status" value="1"/>
</dbReference>
<evidence type="ECO:0000256" key="7">
    <source>
        <dbReference type="ARBA" id="ARBA00023014"/>
    </source>
</evidence>
<keyword evidence="12" id="KW-0687">Ribonucleoprotein</keyword>
<proteinExistence type="inferred from homology"/>
<sequence>MTTTCDKPATPVRAPKVGFVSLGCPKALTDSELILTQLSAEGYQTAKSFDGADLVIVNTCGFIDDAVKESLDTIGEALAENGKVIVTGCLGARSGEQGGNLVEQVHPSVLAVTGPHATQEVMDAVHRHLPKPHDPFLDLVPGGFGEAGLKLTPKHYAYLKISEGCNHRCTFCIIPSMRGDLVSRPVGDVLKEACALFEGGVKELLVISQDTSAYGVDIKYRTGFWDGRPIKSRLYELVQALGELAAAHGAWVRLHYVYPYPSVDQVVELMAQGLALPYLDVPFQHSHPDVLRRMKRPASGEKNLERIQRWREVCPELVIRSTFIAGFPGETEEEFQHLLDFIEEAQIDRAGCFAYSDVDGAAANALPGMLPLQERQQRQARFMEVAERVSVQKLQRRIGATMQVLVDHAPALGRRGGRGRSYADAPEIDGVVHLLPPQKASKTLKVGEFTRAQIVQAQGHDLIAQPI</sequence>
<dbReference type="NCBIfam" id="TIGR01125">
    <property type="entry name" value="30S ribosomal protein S12 methylthiotransferase RimO"/>
    <property type="match status" value="1"/>
</dbReference>
<feature type="binding site" evidence="8">
    <location>
        <position position="89"/>
    </location>
    <ligand>
        <name>[4Fe-4S] cluster</name>
        <dbReference type="ChEBI" id="CHEBI:49883"/>
        <label>1</label>
    </ligand>
</feature>
<dbReference type="FunFam" id="3.40.50.12160:FF:000002">
    <property type="entry name" value="Ribosomal protein S12 methylthiotransferase RimO"/>
    <property type="match status" value="1"/>
</dbReference>
<keyword evidence="7 8" id="KW-0411">Iron-sulfur</keyword>
<dbReference type="GO" id="GO:0005840">
    <property type="term" value="C:ribosome"/>
    <property type="evidence" value="ECO:0007669"/>
    <property type="project" value="UniProtKB-KW"/>
</dbReference>
<keyword evidence="13" id="KW-1185">Reference proteome</keyword>
<dbReference type="PROSITE" id="PS51449">
    <property type="entry name" value="MTTASE_N"/>
    <property type="match status" value="1"/>
</dbReference>
<evidence type="ECO:0000256" key="6">
    <source>
        <dbReference type="ARBA" id="ARBA00023004"/>
    </source>
</evidence>
<dbReference type="AlphaFoldDB" id="A0A0U1PWT6"/>
<organism evidence="12 13">
    <name type="scientific">Lampropedia cohaerens</name>
    <dbReference type="NCBI Taxonomy" id="1610491"/>
    <lineage>
        <taxon>Bacteria</taxon>
        <taxon>Pseudomonadati</taxon>
        <taxon>Pseudomonadota</taxon>
        <taxon>Betaproteobacteria</taxon>
        <taxon>Burkholderiales</taxon>
        <taxon>Comamonadaceae</taxon>
        <taxon>Lampropedia</taxon>
    </lineage>
</organism>
<dbReference type="PROSITE" id="PS51918">
    <property type="entry name" value="RADICAL_SAM"/>
    <property type="match status" value="1"/>
</dbReference>
<dbReference type="InterPro" id="IPR020612">
    <property type="entry name" value="Methylthiotransferase_CS"/>
</dbReference>
<keyword evidence="3 8" id="KW-0808">Transferase</keyword>
<comment type="subcellular location">
    <subcellularLocation>
        <location evidence="8">Cytoplasm</location>
    </subcellularLocation>
</comment>
<dbReference type="STRING" id="1610491.AAV94_12815"/>
<dbReference type="SFLD" id="SFLDS00029">
    <property type="entry name" value="Radical_SAM"/>
    <property type="match status" value="1"/>
</dbReference>
<feature type="domain" description="Radical SAM core" evidence="11">
    <location>
        <begin position="151"/>
        <end position="392"/>
    </location>
</feature>
<dbReference type="InterPro" id="IPR007197">
    <property type="entry name" value="rSAM"/>
</dbReference>
<dbReference type="InterPro" id="IPR006638">
    <property type="entry name" value="Elp3/MiaA/NifB-like_rSAM"/>
</dbReference>
<keyword evidence="4 8" id="KW-0949">S-adenosyl-L-methionine</keyword>
<dbReference type="Pfam" id="PF18693">
    <property type="entry name" value="TRAM_2"/>
    <property type="match status" value="1"/>
</dbReference>
<feature type="binding site" evidence="8">
    <location>
        <position position="169"/>
    </location>
    <ligand>
        <name>[4Fe-4S] cluster</name>
        <dbReference type="ChEBI" id="CHEBI:49883"/>
        <label>2</label>
        <note>4Fe-4S-S-AdoMet</note>
    </ligand>
</feature>
<dbReference type="PATRIC" id="fig|1610491.3.peg.2724"/>
<feature type="binding site" evidence="8">
    <location>
        <position position="165"/>
    </location>
    <ligand>
        <name>[4Fe-4S] cluster</name>
        <dbReference type="ChEBI" id="CHEBI:49883"/>
        <label>2</label>
        <note>4Fe-4S-S-AdoMet</note>
    </ligand>
</feature>
<evidence type="ECO:0000256" key="8">
    <source>
        <dbReference type="HAMAP-Rule" id="MF_01865"/>
    </source>
</evidence>
<reference evidence="12 13" key="1">
    <citation type="submission" date="2015-05" db="EMBL/GenBank/DDBJ databases">
        <title>Draft genome sequence of Lampropedia sp. CT6, isolated from the microbial mat of a hot water spring, located at Manikaran, India.</title>
        <authorList>
            <person name="Tripathi C."/>
            <person name="Rani P."/>
            <person name="Mahato N.K."/>
            <person name="Lal R."/>
        </authorList>
    </citation>
    <scope>NUCLEOTIDE SEQUENCE [LARGE SCALE GENOMIC DNA]</scope>
    <source>
        <strain evidence="12 13">CT6</strain>
    </source>
</reference>
<dbReference type="PROSITE" id="PS01278">
    <property type="entry name" value="MTTASE_RADICAL"/>
    <property type="match status" value="1"/>
</dbReference>
<dbReference type="EC" id="2.8.4.4" evidence="8"/>
<dbReference type="InterPro" id="IPR013848">
    <property type="entry name" value="Methylthiotransferase_N"/>
</dbReference>
<dbReference type="SFLD" id="SFLDF00274">
    <property type="entry name" value="ribosomal_protein_S12_methylth"/>
    <property type="match status" value="1"/>
</dbReference>
<keyword evidence="6 8" id="KW-0408">Iron</keyword>
<protein>
    <recommendedName>
        <fullName evidence="8">Ribosomal protein uS12 methylthiotransferase RimO</fullName>
        <shortName evidence="8">uS12 MTTase</shortName>
        <shortName evidence="8">uS12 methylthiotransferase</shortName>
        <ecNumber evidence="8">2.8.4.4</ecNumber>
    </recommendedName>
    <alternativeName>
        <fullName evidence="8">Ribosomal protein uS12 (aspartate-C(3))-methylthiotransferase</fullName>
    </alternativeName>
    <alternativeName>
        <fullName evidence="8">Ribosome maturation factor RimO</fullName>
    </alternativeName>
</protein>
<comment type="function">
    <text evidence="8">Catalyzes the methylthiolation of an aspartic acid residue of ribosomal protein uS12.</text>
</comment>
<dbReference type="RefSeq" id="WP_046742614.1">
    <property type="nucleotide sequence ID" value="NZ_LBNQ01000040.1"/>
</dbReference>
<dbReference type="GO" id="GO:0005829">
    <property type="term" value="C:cytosol"/>
    <property type="evidence" value="ECO:0007669"/>
    <property type="project" value="TreeGrafter"/>
</dbReference>
<dbReference type="GO" id="GO:0103039">
    <property type="term" value="F:protein methylthiotransferase activity"/>
    <property type="evidence" value="ECO:0007669"/>
    <property type="project" value="UniProtKB-EC"/>
</dbReference>
<keyword evidence="12" id="KW-0689">Ribosomal protein</keyword>
<dbReference type="Gene3D" id="3.40.50.12160">
    <property type="entry name" value="Methylthiotransferase, N-terminal domain"/>
    <property type="match status" value="1"/>
</dbReference>
<dbReference type="InterPro" id="IPR005840">
    <property type="entry name" value="Ribosomal_uS12_MeSTrfase_RimO"/>
</dbReference>
<keyword evidence="1 8" id="KW-0004">4Fe-4S</keyword>
<dbReference type="Pfam" id="PF00919">
    <property type="entry name" value="UPF0004"/>
    <property type="match status" value="1"/>
</dbReference>
<dbReference type="InterPro" id="IPR012340">
    <property type="entry name" value="NA-bd_OB-fold"/>
</dbReference>
<evidence type="ECO:0000259" key="11">
    <source>
        <dbReference type="PROSITE" id="PS51918"/>
    </source>
</evidence>
<comment type="cofactor">
    <cofactor evidence="8">
        <name>[4Fe-4S] cluster</name>
        <dbReference type="ChEBI" id="CHEBI:49883"/>
    </cofactor>
    <text evidence="8">Binds 2 [4Fe-4S] clusters. One cluster is coordinated with 3 cysteines and an exchangeable S-adenosyl-L-methionine.</text>
</comment>
<dbReference type="SMART" id="SM00729">
    <property type="entry name" value="Elp3"/>
    <property type="match status" value="1"/>
</dbReference>